<dbReference type="Gene3D" id="3.30.160.60">
    <property type="entry name" value="Classic Zinc Finger"/>
    <property type="match status" value="2"/>
</dbReference>
<keyword evidence="2" id="KW-0677">Repeat</keyword>
<feature type="compositionally biased region" description="Low complexity" evidence="6">
    <location>
        <begin position="1"/>
        <end position="14"/>
    </location>
</feature>
<dbReference type="PANTHER" id="PTHR24379">
    <property type="entry name" value="KRAB AND ZINC FINGER DOMAIN-CONTAINING"/>
    <property type="match status" value="1"/>
</dbReference>
<dbReference type="GO" id="GO:0003700">
    <property type="term" value="F:DNA-binding transcription factor activity"/>
    <property type="evidence" value="ECO:0000318"/>
    <property type="project" value="GO_Central"/>
</dbReference>
<accession>A9UXY4</accession>
<dbReference type="InterPro" id="IPR036236">
    <property type="entry name" value="Znf_C2H2_sf"/>
</dbReference>
<dbReference type="InParanoid" id="A9UXY4"/>
<evidence type="ECO:0000256" key="3">
    <source>
        <dbReference type="ARBA" id="ARBA00022771"/>
    </source>
</evidence>
<dbReference type="PROSITE" id="PS50157">
    <property type="entry name" value="ZINC_FINGER_C2H2_2"/>
    <property type="match status" value="1"/>
</dbReference>
<dbReference type="eggNOG" id="KOG1721">
    <property type="taxonomic scope" value="Eukaryota"/>
</dbReference>
<protein>
    <recommendedName>
        <fullName evidence="7">C2H2-type domain-containing protein</fullName>
    </recommendedName>
</protein>
<dbReference type="GO" id="GO:0005634">
    <property type="term" value="C:nucleus"/>
    <property type="evidence" value="ECO:0007669"/>
    <property type="project" value="UniProtKB-ARBA"/>
</dbReference>
<feature type="domain" description="C2H2-type" evidence="7">
    <location>
        <begin position="146"/>
        <end position="173"/>
    </location>
</feature>
<feature type="compositionally biased region" description="Polar residues" evidence="6">
    <location>
        <begin position="31"/>
        <end position="45"/>
    </location>
</feature>
<dbReference type="Pfam" id="PF00096">
    <property type="entry name" value="zf-C2H2"/>
    <property type="match status" value="1"/>
</dbReference>
<name>A9UXY4_MONBE</name>
<dbReference type="GO" id="GO:0008270">
    <property type="term" value="F:zinc ion binding"/>
    <property type="evidence" value="ECO:0007669"/>
    <property type="project" value="UniProtKB-KW"/>
</dbReference>
<dbReference type="GO" id="GO:0006357">
    <property type="term" value="P:regulation of transcription by RNA polymerase II"/>
    <property type="evidence" value="ECO:0000318"/>
    <property type="project" value="GO_Central"/>
</dbReference>
<evidence type="ECO:0000256" key="5">
    <source>
        <dbReference type="PROSITE-ProRule" id="PRU00042"/>
    </source>
</evidence>
<evidence type="ECO:0000256" key="6">
    <source>
        <dbReference type="SAM" id="MobiDB-lite"/>
    </source>
</evidence>
<dbReference type="STRING" id="81824.A9UXY4"/>
<keyword evidence="1" id="KW-0479">Metal-binding</keyword>
<evidence type="ECO:0000256" key="1">
    <source>
        <dbReference type="ARBA" id="ARBA00022723"/>
    </source>
</evidence>
<evidence type="ECO:0000256" key="4">
    <source>
        <dbReference type="ARBA" id="ARBA00022833"/>
    </source>
</evidence>
<dbReference type="SUPFAM" id="SSF57667">
    <property type="entry name" value="beta-beta-alpha zinc fingers"/>
    <property type="match status" value="2"/>
</dbReference>
<feature type="compositionally biased region" description="Low complexity" evidence="6">
    <location>
        <begin position="67"/>
        <end position="79"/>
    </location>
</feature>
<organism evidence="8 9">
    <name type="scientific">Monosiga brevicollis</name>
    <name type="common">Choanoflagellate</name>
    <dbReference type="NCBI Taxonomy" id="81824"/>
    <lineage>
        <taxon>Eukaryota</taxon>
        <taxon>Choanoflagellata</taxon>
        <taxon>Craspedida</taxon>
        <taxon>Salpingoecidae</taxon>
        <taxon>Monosiga</taxon>
    </lineage>
</organism>
<keyword evidence="9" id="KW-1185">Reference proteome</keyword>
<sequence length="424" mass="45996">MAASSSSASSTTSSDHGSPEPAKSNILRRTGSATSRSIASQTTITLLDPLPKHKENAKSQPRRPERASSTASANSTLSAQHVLAKNTPHDVDEGVSSKHDSVDIDDRSDATPHHTKHKAAKSKGLDPERPSPTLSVDDASEDVNKYSCDVCGKSYQRRTHLRRHQKSHQDRYEYSCDICHKQFYRKPPPPRAFTNSGGSDLRVLFALLSWGLTIDQMMVHQWSHRRNQPLQCIHSGCTATFADSIGLARHVETAHRTQLPPGALEAATGAKDSGEPYPEPKRQALSQNVSARVFGPASHNAMAVAGSNVVAMARTQPSQQFRQPALMEPSVRNMGVARASHVMSAMPGPTGPSGNYFMYHGYPYTNSNLPIPGAPSVWPSHALMTQSHNQVISYPVNTMPSAPMMGYAETPTTNQPDAQHGAPY</sequence>
<keyword evidence="3 5" id="KW-0863">Zinc-finger</keyword>
<dbReference type="PANTHER" id="PTHR24379:SF127">
    <property type="entry name" value="BLOODY FINGERS-RELATED"/>
    <property type="match status" value="1"/>
</dbReference>
<evidence type="ECO:0000313" key="9">
    <source>
        <dbReference type="Proteomes" id="UP000001357"/>
    </source>
</evidence>
<dbReference type="Proteomes" id="UP000001357">
    <property type="component" value="Unassembled WGS sequence"/>
</dbReference>
<feature type="compositionally biased region" description="Basic and acidic residues" evidence="6">
    <location>
        <begin position="50"/>
        <end position="66"/>
    </location>
</feature>
<evidence type="ECO:0000259" key="7">
    <source>
        <dbReference type="PROSITE" id="PS50157"/>
    </source>
</evidence>
<dbReference type="FunFam" id="3.30.160.60:FF:000340">
    <property type="entry name" value="zinc finger protein 473 isoform X1"/>
    <property type="match status" value="1"/>
</dbReference>
<feature type="region of interest" description="Disordered" evidence="6">
    <location>
        <begin position="258"/>
        <end position="283"/>
    </location>
</feature>
<keyword evidence="4" id="KW-0862">Zinc</keyword>
<dbReference type="InterPro" id="IPR013087">
    <property type="entry name" value="Znf_C2H2_type"/>
</dbReference>
<dbReference type="EMBL" id="CH991549">
    <property type="protein sequence ID" value="EDQ89767.1"/>
    <property type="molecule type" value="Genomic_DNA"/>
</dbReference>
<gene>
    <name evidence="8" type="ORF">MONBRDRAFT_32146</name>
</gene>
<dbReference type="KEGG" id="mbr:MONBRDRAFT_32146"/>
<dbReference type="PROSITE" id="PS00028">
    <property type="entry name" value="ZINC_FINGER_C2H2_1"/>
    <property type="match status" value="2"/>
</dbReference>
<dbReference type="GeneID" id="5890707"/>
<dbReference type="AlphaFoldDB" id="A9UXY4"/>
<evidence type="ECO:0000313" key="8">
    <source>
        <dbReference type="EMBL" id="EDQ89767.1"/>
    </source>
</evidence>
<feature type="compositionally biased region" description="Basic and acidic residues" evidence="6">
    <location>
        <begin position="87"/>
        <end position="112"/>
    </location>
</feature>
<evidence type="ECO:0000256" key="2">
    <source>
        <dbReference type="ARBA" id="ARBA00022737"/>
    </source>
</evidence>
<reference evidence="8 9" key="1">
    <citation type="journal article" date="2008" name="Nature">
        <title>The genome of the choanoflagellate Monosiga brevicollis and the origin of metazoans.</title>
        <authorList>
            <consortium name="JGI Sequencing"/>
            <person name="King N."/>
            <person name="Westbrook M.J."/>
            <person name="Young S.L."/>
            <person name="Kuo A."/>
            <person name="Abedin M."/>
            <person name="Chapman J."/>
            <person name="Fairclough S."/>
            <person name="Hellsten U."/>
            <person name="Isogai Y."/>
            <person name="Letunic I."/>
            <person name="Marr M."/>
            <person name="Pincus D."/>
            <person name="Putnam N."/>
            <person name="Rokas A."/>
            <person name="Wright K.J."/>
            <person name="Zuzow R."/>
            <person name="Dirks W."/>
            <person name="Good M."/>
            <person name="Goodstein D."/>
            <person name="Lemons D."/>
            <person name="Li W."/>
            <person name="Lyons J.B."/>
            <person name="Morris A."/>
            <person name="Nichols S."/>
            <person name="Richter D.J."/>
            <person name="Salamov A."/>
            <person name="Bork P."/>
            <person name="Lim W.A."/>
            <person name="Manning G."/>
            <person name="Miller W.T."/>
            <person name="McGinnis W."/>
            <person name="Shapiro H."/>
            <person name="Tjian R."/>
            <person name="Grigoriev I.V."/>
            <person name="Rokhsar D."/>
        </authorList>
    </citation>
    <scope>NUCLEOTIDE SEQUENCE [LARGE SCALE GENOMIC DNA]</scope>
    <source>
        <strain evidence="9">MX1 / ATCC 50154</strain>
    </source>
</reference>
<feature type="region of interest" description="Disordered" evidence="6">
    <location>
        <begin position="1"/>
        <end position="139"/>
    </location>
</feature>
<dbReference type="SMART" id="SM00355">
    <property type="entry name" value="ZnF_C2H2"/>
    <property type="match status" value="2"/>
</dbReference>
<feature type="compositionally biased region" description="Basic and acidic residues" evidence="6">
    <location>
        <begin position="272"/>
        <end position="282"/>
    </location>
</feature>
<dbReference type="RefSeq" id="XP_001745189.1">
    <property type="nucleotide sequence ID" value="XM_001745137.1"/>
</dbReference>
<proteinExistence type="predicted"/>
<dbReference type="GO" id="GO:0000978">
    <property type="term" value="F:RNA polymerase II cis-regulatory region sequence-specific DNA binding"/>
    <property type="evidence" value="ECO:0000318"/>
    <property type="project" value="GO_Central"/>
</dbReference>